<dbReference type="InterPro" id="IPR036388">
    <property type="entry name" value="WH-like_DNA-bd_sf"/>
</dbReference>
<evidence type="ECO:0000259" key="4">
    <source>
        <dbReference type="PROSITE" id="PS50995"/>
    </source>
</evidence>
<evidence type="ECO:0000256" key="2">
    <source>
        <dbReference type="ARBA" id="ARBA00023125"/>
    </source>
</evidence>
<dbReference type="InterPro" id="IPR000835">
    <property type="entry name" value="HTH_MarR-typ"/>
</dbReference>
<reference evidence="5 6" key="1">
    <citation type="submission" date="2020-05" db="EMBL/GenBank/DDBJ databases">
        <title>Draft genome sequence of Desulfovibrio psychrotolerans JS1T.</title>
        <authorList>
            <person name="Ueno A."/>
            <person name="Tamazawa S."/>
            <person name="Tamamura S."/>
            <person name="Murakami T."/>
            <person name="Kiyama T."/>
            <person name="Inomata H."/>
            <person name="Amano Y."/>
            <person name="Miyakawa K."/>
            <person name="Tamaki H."/>
            <person name="Naganuma T."/>
            <person name="Kaneko K."/>
        </authorList>
    </citation>
    <scope>NUCLEOTIDE SEQUENCE [LARGE SCALE GENOMIC DNA]</scope>
    <source>
        <strain evidence="5 6">JS1</strain>
    </source>
</reference>
<keyword evidence="6" id="KW-1185">Reference proteome</keyword>
<accession>A0A7J0BU05</accession>
<organism evidence="5 6">
    <name type="scientific">Desulfovibrio psychrotolerans</name>
    <dbReference type="NCBI Taxonomy" id="415242"/>
    <lineage>
        <taxon>Bacteria</taxon>
        <taxon>Pseudomonadati</taxon>
        <taxon>Thermodesulfobacteriota</taxon>
        <taxon>Desulfovibrionia</taxon>
        <taxon>Desulfovibrionales</taxon>
        <taxon>Desulfovibrionaceae</taxon>
        <taxon>Desulfovibrio</taxon>
    </lineage>
</organism>
<keyword evidence="2" id="KW-0238">DNA-binding</keyword>
<dbReference type="PROSITE" id="PS50995">
    <property type="entry name" value="HTH_MARR_2"/>
    <property type="match status" value="1"/>
</dbReference>
<dbReference type="Proteomes" id="UP000503820">
    <property type="component" value="Unassembled WGS sequence"/>
</dbReference>
<name>A0A7J0BU05_9BACT</name>
<dbReference type="Pfam" id="PF12802">
    <property type="entry name" value="MarR_2"/>
    <property type="match status" value="1"/>
</dbReference>
<dbReference type="GO" id="GO:0003677">
    <property type="term" value="F:DNA binding"/>
    <property type="evidence" value="ECO:0007669"/>
    <property type="project" value="UniProtKB-KW"/>
</dbReference>
<feature type="domain" description="HTH marR-type" evidence="4">
    <location>
        <begin position="18"/>
        <end position="155"/>
    </location>
</feature>
<keyword evidence="1" id="KW-0805">Transcription regulation</keyword>
<dbReference type="SMART" id="SM00347">
    <property type="entry name" value="HTH_MARR"/>
    <property type="match status" value="1"/>
</dbReference>
<dbReference type="PANTHER" id="PTHR33164">
    <property type="entry name" value="TRANSCRIPTIONAL REGULATOR, MARR FAMILY"/>
    <property type="match status" value="1"/>
</dbReference>
<sequence length="177" mass="20257">MKDCAQMRRQRFRPRYGKSKLGLTISEISRELRSLFDAKFKEHGVSNARWIVLWALQELAEPISQKRLANLLGIEGPTLVRMLDRLEEDGLVRRTPSEQDRRVNLVELCAKADPLLDKMFVICCEVEESLYADIDEADLIKAHEVLLKMRDRVFELSGKDRADLIDFGHSASDPSGS</sequence>
<dbReference type="AlphaFoldDB" id="A0A7J0BU05"/>
<evidence type="ECO:0000313" key="5">
    <source>
        <dbReference type="EMBL" id="GFM37148.1"/>
    </source>
</evidence>
<dbReference type="EMBL" id="BLVP01000008">
    <property type="protein sequence ID" value="GFM37148.1"/>
    <property type="molecule type" value="Genomic_DNA"/>
</dbReference>
<evidence type="ECO:0000256" key="1">
    <source>
        <dbReference type="ARBA" id="ARBA00023015"/>
    </source>
</evidence>
<dbReference type="SUPFAM" id="SSF46785">
    <property type="entry name" value="Winged helix' DNA-binding domain"/>
    <property type="match status" value="1"/>
</dbReference>
<gene>
    <name evidence="5" type="ORF">DSM19430T_18320</name>
</gene>
<keyword evidence="3" id="KW-0804">Transcription</keyword>
<dbReference type="PANTHER" id="PTHR33164:SF64">
    <property type="entry name" value="TRANSCRIPTIONAL REGULATOR SLYA"/>
    <property type="match status" value="1"/>
</dbReference>
<dbReference type="RefSeq" id="WP_174409786.1">
    <property type="nucleotide sequence ID" value="NZ_BLVP01000008.1"/>
</dbReference>
<dbReference type="InterPro" id="IPR039422">
    <property type="entry name" value="MarR/SlyA-like"/>
</dbReference>
<dbReference type="GO" id="GO:0006950">
    <property type="term" value="P:response to stress"/>
    <property type="evidence" value="ECO:0007669"/>
    <property type="project" value="TreeGrafter"/>
</dbReference>
<evidence type="ECO:0000313" key="6">
    <source>
        <dbReference type="Proteomes" id="UP000503820"/>
    </source>
</evidence>
<comment type="caution">
    <text evidence="5">The sequence shown here is derived from an EMBL/GenBank/DDBJ whole genome shotgun (WGS) entry which is preliminary data.</text>
</comment>
<protein>
    <recommendedName>
        <fullName evidence="4">HTH marR-type domain-containing protein</fullName>
    </recommendedName>
</protein>
<proteinExistence type="predicted"/>
<evidence type="ECO:0000256" key="3">
    <source>
        <dbReference type="ARBA" id="ARBA00023163"/>
    </source>
</evidence>
<dbReference type="PRINTS" id="PR00598">
    <property type="entry name" value="HTHMARR"/>
</dbReference>
<dbReference type="Gene3D" id="1.10.10.10">
    <property type="entry name" value="Winged helix-like DNA-binding domain superfamily/Winged helix DNA-binding domain"/>
    <property type="match status" value="1"/>
</dbReference>
<dbReference type="GO" id="GO:0003700">
    <property type="term" value="F:DNA-binding transcription factor activity"/>
    <property type="evidence" value="ECO:0007669"/>
    <property type="project" value="InterPro"/>
</dbReference>
<dbReference type="InterPro" id="IPR036390">
    <property type="entry name" value="WH_DNA-bd_sf"/>
</dbReference>